<comment type="caution">
    <text evidence="1">The sequence shown here is derived from an EMBL/GenBank/DDBJ whole genome shotgun (WGS) entry which is preliminary data.</text>
</comment>
<name>A0A9N7Z2X2_PLEPL</name>
<gene>
    <name evidence="1" type="ORF">PLEPLA_LOCUS35547</name>
</gene>
<dbReference type="AlphaFoldDB" id="A0A9N7Z2X2"/>
<accession>A0A9N7Z2X2</accession>
<organism evidence="1 2">
    <name type="scientific">Pleuronectes platessa</name>
    <name type="common">European plaice</name>
    <dbReference type="NCBI Taxonomy" id="8262"/>
    <lineage>
        <taxon>Eukaryota</taxon>
        <taxon>Metazoa</taxon>
        <taxon>Chordata</taxon>
        <taxon>Craniata</taxon>
        <taxon>Vertebrata</taxon>
        <taxon>Euteleostomi</taxon>
        <taxon>Actinopterygii</taxon>
        <taxon>Neopterygii</taxon>
        <taxon>Teleostei</taxon>
        <taxon>Neoteleostei</taxon>
        <taxon>Acanthomorphata</taxon>
        <taxon>Carangaria</taxon>
        <taxon>Pleuronectiformes</taxon>
        <taxon>Pleuronectoidei</taxon>
        <taxon>Pleuronectidae</taxon>
        <taxon>Pleuronectes</taxon>
    </lineage>
</organism>
<keyword evidence="2" id="KW-1185">Reference proteome</keyword>
<evidence type="ECO:0000313" key="1">
    <source>
        <dbReference type="EMBL" id="CAB1447878.1"/>
    </source>
</evidence>
<evidence type="ECO:0000313" key="2">
    <source>
        <dbReference type="Proteomes" id="UP001153269"/>
    </source>
</evidence>
<reference evidence="1" key="1">
    <citation type="submission" date="2020-03" db="EMBL/GenBank/DDBJ databases">
        <authorList>
            <person name="Weist P."/>
        </authorList>
    </citation>
    <scope>NUCLEOTIDE SEQUENCE</scope>
</reference>
<sequence>MALCLPGAVSPRIRVQTLLSEAAAASRNNMCWKTVFGSASDGHESFILFSRCRFEAIFSERSPESAQGTKLNSIMEPTSQRKETVTYIEERAQTQGPVVIGGPMGRSHFTGNAEAASCLAVAYGELDAAMET</sequence>
<proteinExistence type="predicted"/>
<dbReference type="EMBL" id="CADEAL010003959">
    <property type="protein sequence ID" value="CAB1447878.1"/>
    <property type="molecule type" value="Genomic_DNA"/>
</dbReference>
<protein>
    <submittedName>
        <fullName evidence="1">Uncharacterized protein</fullName>
    </submittedName>
</protein>
<dbReference type="Proteomes" id="UP001153269">
    <property type="component" value="Unassembled WGS sequence"/>
</dbReference>